<evidence type="ECO:0000313" key="1">
    <source>
        <dbReference type="EMBL" id="KAL2611350.1"/>
    </source>
</evidence>
<dbReference type="AlphaFoldDB" id="A0ABD1XRE4"/>
<protein>
    <submittedName>
        <fullName evidence="1">Uncharacterized protein</fullName>
    </submittedName>
</protein>
<evidence type="ECO:0000313" key="2">
    <source>
        <dbReference type="Proteomes" id="UP001605036"/>
    </source>
</evidence>
<dbReference type="EMBL" id="JBHFFA010000007">
    <property type="protein sequence ID" value="KAL2611350.1"/>
    <property type="molecule type" value="Genomic_DNA"/>
</dbReference>
<keyword evidence="2" id="KW-1185">Reference proteome</keyword>
<accession>A0ABD1XRE4</accession>
<gene>
    <name evidence="1" type="ORF">R1flu_023042</name>
</gene>
<proteinExistence type="predicted"/>
<sequence>MSSSTVRQIAYSPSFRIPRSFTLPIKLSVDTLEYPNTLKLSANPPECPNTPLLLTPSRKTSDFSVSFSEEGTRSYSKLSSLALKQATKKGCKGRE</sequence>
<organism evidence="1 2">
    <name type="scientific">Riccia fluitans</name>
    <dbReference type="NCBI Taxonomy" id="41844"/>
    <lineage>
        <taxon>Eukaryota</taxon>
        <taxon>Viridiplantae</taxon>
        <taxon>Streptophyta</taxon>
        <taxon>Embryophyta</taxon>
        <taxon>Marchantiophyta</taxon>
        <taxon>Marchantiopsida</taxon>
        <taxon>Marchantiidae</taxon>
        <taxon>Marchantiales</taxon>
        <taxon>Ricciaceae</taxon>
        <taxon>Riccia</taxon>
    </lineage>
</organism>
<reference evidence="1 2" key="1">
    <citation type="submission" date="2024-09" db="EMBL/GenBank/DDBJ databases">
        <title>Chromosome-scale assembly of Riccia fluitans.</title>
        <authorList>
            <person name="Paukszto L."/>
            <person name="Sawicki J."/>
            <person name="Karawczyk K."/>
            <person name="Piernik-Szablinska J."/>
            <person name="Szczecinska M."/>
            <person name="Mazdziarz M."/>
        </authorList>
    </citation>
    <scope>NUCLEOTIDE SEQUENCE [LARGE SCALE GENOMIC DNA]</scope>
    <source>
        <strain evidence="1">Rf_01</strain>
        <tissue evidence="1">Aerial parts of the thallus</tissue>
    </source>
</reference>
<name>A0ABD1XRE4_9MARC</name>
<dbReference type="Proteomes" id="UP001605036">
    <property type="component" value="Unassembled WGS sequence"/>
</dbReference>
<comment type="caution">
    <text evidence="1">The sequence shown here is derived from an EMBL/GenBank/DDBJ whole genome shotgun (WGS) entry which is preliminary data.</text>
</comment>